<feature type="domain" description="SWI/SNF and RSC complexes subunit Ssr4 N-terminal" evidence="3">
    <location>
        <begin position="2"/>
        <end position="211"/>
    </location>
</feature>
<reference evidence="5 6" key="1">
    <citation type="journal article" date="2016" name="Sci. Rep.">
        <title>Peltaster fructicola genome reveals evolution from an invasive phytopathogen to an ectophytic parasite.</title>
        <authorList>
            <person name="Xu C."/>
            <person name="Chen H."/>
            <person name="Gleason M.L."/>
            <person name="Xu J.R."/>
            <person name="Liu H."/>
            <person name="Zhang R."/>
            <person name="Sun G."/>
        </authorList>
    </citation>
    <scope>NUCLEOTIDE SEQUENCE [LARGE SCALE GENOMIC DNA]</scope>
    <source>
        <strain evidence="5 6">LNHT1506</strain>
    </source>
</reference>
<dbReference type="Pfam" id="PF08549">
    <property type="entry name" value="SWI-SNF_Ssr4_N"/>
    <property type="match status" value="1"/>
</dbReference>
<name>A0A6H0XN12_9PEZI</name>
<evidence type="ECO:0000259" key="4">
    <source>
        <dbReference type="Pfam" id="PF20497"/>
    </source>
</evidence>
<evidence type="ECO:0000259" key="3">
    <source>
        <dbReference type="Pfam" id="PF08549"/>
    </source>
</evidence>
<feature type="domain" description="SWI/SNF and RSC complexes subunit Ssr4 C-terminal" evidence="4">
    <location>
        <begin position="270"/>
        <end position="491"/>
    </location>
</feature>
<feature type="compositionally biased region" description="Low complexity" evidence="2">
    <location>
        <begin position="595"/>
        <end position="609"/>
    </location>
</feature>
<dbReference type="GO" id="GO:0006338">
    <property type="term" value="P:chromatin remodeling"/>
    <property type="evidence" value="ECO:0007669"/>
    <property type="project" value="InterPro"/>
</dbReference>
<evidence type="ECO:0000256" key="2">
    <source>
        <dbReference type="SAM" id="MobiDB-lite"/>
    </source>
</evidence>
<organism evidence="5 6">
    <name type="scientific">Peltaster fructicola</name>
    <dbReference type="NCBI Taxonomy" id="286661"/>
    <lineage>
        <taxon>Eukaryota</taxon>
        <taxon>Fungi</taxon>
        <taxon>Dikarya</taxon>
        <taxon>Ascomycota</taxon>
        <taxon>Pezizomycotina</taxon>
        <taxon>Dothideomycetes</taxon>
        <taxon>Dothideomycetes incertae sedis</taxon>
        <taxon>Peltaster</taxon>
    </lineage>
</organism>
<proteinExistence type="predicted"/>
<dbReference type="Proteomes" id="UP000503462">
    <property type="component" value="Chromosome 1"/>
</dbReference>
<keyword evidence="1" id="KW-0175">Coiled coil</keyword>
<evidence type="ECO:0000313" key="5">
    <source>
        <dbReference type="EMBL" id="QIW96024.1"/>
    </source>
</evidence>
<feature type="coiled-coil region" evidence="1">
    <location>
        <begin position="370"/>
        <end position="397"/>
    </location>
</feature>
<evidence type="ECO:0000313" key="6">
    <source>
        <dbReference type="Proteomes" id="UP000503462"/>
    </source>
</evidence>
<feature type="region of interest" description="Disordered" evidence="2">
    <location>
        <begin position="590"/>
        <end position="609"/>
    </location>
</feature>
<protein>
    <recommendedName>
        <fullName evidence="7">DUF1750-domain-containing protein</fullName>
    </recommendedName>
</protein>
<dbReference type="OrthoDB" id="5321006at2759"/>
<accession>A0A6H0XN12</accession>
<evidence type="ECO:0008006" key="7">
    <source>
        <dbReference type="Google" id="ProtNLM"/>
    </source>
</evidence>
<dbReference type="EMBL" id="CP051139">
    <property type="protein sequence ID" value="QIW96024.1"/>
    <property type="molecule type" value="Genomic_DNA"/>
</dbReference>
<dbReference type="AlphaFoldDB" id="A0A6H0XN12"/>
<dbReference type="InterPro" id="IPR013859">
    <property type="entry name" value="Ssr4_N"/>
</dbReference>
<evidence type="ECO:0000256" key="1">
    <source>
        <dbReference type="SAM" id="Coils"/>
    </source>
</evidence>
<sequence>MQDPSAGVQPPLDKHVHLISSHSYPIIAQINIEQAFGFLLQAPPVVKQIAPMSWTYVNAPQEGTVWLEWLSPAQNGGRFPSDGYVWSDPEQSYRHNVNGYTIEVLMHQSGFRPGLDHMTSHARTRYHLTAKAPHINAATPDPSLWIVHYHHAPQQRILPTSQVQLDQYTRHIMNERAWLERQGRIERRDFMLHDREHWPTITMPNQAQQMQHAGYYGQGAAQNQAMMMQNRYGQPPFPQPAGPPSAKRQRTQGPGPLVGPQEAAAQDHNIEDEEYTALGDYFDYLTPREISMTRFQQHQTWMEEVLQSPYATRNIMPVDLGLGLMGSLKGLTEGILQPPPVDEFLDKETDTTTRAHAFSHVPQDQLEEFNTRVQKHIDEGKAEMDRLKAEHAVKMREWRKTHKLTQAETQLRNAAWKGHESSLFKASEDSSDDYANAIHAEDVIDSIERLVGLKVKPHNDAALVAEGGLQRLERRPIDVPTTNPSQAPSVAALDTVSFQRDSANGQNVASHEAKAASTVAEQSNLANDTPDRNAEAALSNIVGQDGTDNGLDLLNDSMELDAADLGFDLNESSGQDTLNATGTELNAVQPSGVRSASDNAATAEAASTSNNAQLDTEAGMFNDGNFDFDNELGATGDEVGDGLIDFGDEDGIGMDDSAFGDALHGMDS</sequence>
<dbReference type="Pfam" id="PF20497">
    <property type="entry name" value="SWI-SNF_Ssr4_C"/>
    <property type="match status" value="1"/>
</dbReference>
<dbReference type="InterPro" id="IPR046464">
    <property type="entry name" value="SWI-SNF_Ssr4_C"/>
</dbReference>
<keyword evidence="6" id="KW-1185">Reference proteome</keyword>
<gene>
    <name evidence="5" type="ORF">AMS68_001542</name>
</gene>
<feature type="region of interest" description="Disordered" evidence="2">
    <location>
        <begin position="231"/>
        <end position="265"/>
    </location>
</feature>